<dbReference type="Pfam" id="PF21374">
    <property type="entry name" value="WsaF_N"/>
    <property type="match status" value="1"/>
</dbReference>
<reference evidence="4" key="1">
    <citation type="submission" date="2018-08" db="EMBL/GenBank/DDBJ databases">
        <authorList>
            <person name="Liu Z.-W."/>
            <person name="Du Z.-J."/>
        </authorList>
    </citation>
    <scope>NUCLEOTIDE SEQUENCE [LARGE SCALE GENOMIC DNA]</scope>
    <source>
        <strain evidence="4">H4X</strain>
    </source>
</reference>
<dbReference type="Proteomes" id="UP000256708">
    <property type="component" value="Unassembled WGS sequence"/>
</dbReference>
<evidence type="ECO:0008006" key="5">
    <source>
        <dbReference type="Google" id="ProtNLM"/>
    </source>
</evidence>
<dbReference type="AlphaFoldDB" id="A0A3D8LGB9"/>
<feature type="domain" description="WsaF N-terminal" evidence="1">
    <location>
        <begin position="48"/>
        <end position="203"/>
    </location>
</feature>
<evidence type="ECO:0000259" key="2">
    <source>
        <dbReference type="Pfam" id="PF22772"/>
    </source>
</evidence>
<dbReference type="InterPro" id="IPR055050">
    <property type="entry name" value="WsaF_C"/>
</dbReference>
<dbReference type="InterPro" id="IPR048510">
    <property type="entry name" value="WsaF_N"/>
</dbReference>
<protein>
    <recommendedName>
        <fullName evidence="5">Glycosyltransferase family 1 protein</fullName>
    </recommendedName>
</protein>
<dbReference type="EMBL" id="QRGR01000004">
    <property type="protein sequence ID" value="RDV16438.1"/>
    <property type="molecule type" value="Genomic_DNA"/>
</dbReference>
<dbReference type="RefSeq" id="WP_115564298.1">
    <property type="nucleotide sequence ID" value="NZ_QRGR01000004.1"/>
</dbReference>
<evidence type="ECO:0000313" key="3">
    <source>
        <dbReference type="EMBL" id="RDV16438.1"/>
    </source>
</evidence>
<proteinExistence type="predicted"/>
<dbReference type="Pfam" id="PF22772">
    <property type="entry name" value="WsaF_C"/>
    <property type="match status" value="1"/>
</dbReference>
<feature type="domain" description="WsaF C-terminal" evidence="2">
    <location>
        <begin position="244"/>
        <end position="374"/>
    </location>
</feature>
<gene>
    <name evidence="3" type="ORF">DXT99_04350</name>
</gene>
<comment type="caution">
    <text evidence="3">The sequence shown here is derived from an EMBL/GenBank/DDBJ whole genome shotgun (WGS) entry which is preliminary data.</text>
</comment>
<dbReference type="GO" id="GO:0030247">
    <property type="term" value="F:polysaccharide binding"/>
    <property type="evidence" value="ECO:0007669"/>
    <property type="project" value="InterPro"/>
</dbReference>
<dbReference type="Gene3D" id="3.40.50.2000">
    <property type="entry name" value="Glycogen Phosphorylase B"/>
    <property type="match status" value="1"/>
</dbReference>
<evidence type="ECO:0000313" key="4">
    <source>
        <dbReference type="Proteomes" id="UP000256708"/>
    </source>
</evidence>
<dbReference type="Gene3D" id="3.40.50.11090">
    <property type="match status" value="1"/>
</dbReference>
<name>A0A3D8LGB9_9BACT</name>
<evidence type="ECO:0000259" key="1">
    <source>
        <dbReference type="Pfam" id="PF21374"/>
    </source>
</evidence>
<sequence length="421" mass="48141">MKSFIRKKIRALRKVDPHPLHVNAQPPAYDIPEVLEIGCRQSGLSGVRLNLLIPALSLKFSFGGINTAIDFFMSLSIQDSDIRIIITDEVESDLLGLPCRNDWTLYKADDDDTTGKIIVCFGDRYNKSIPIRKNDVFVATAWWTAYNGYLIQKWQEHHWQIKAKPLVYLIQDFEPAFYKWSSRYFLSLGTYLESNVLPVINTKLLSDFIAQNGIKFNEYYIFEPSLNKTLASSLTRLGHSPRKKRIIIYGRPSVERNAFELLAKGLELWSWRYSNAKEWEIISLGETYPSMVLGNKLSINVKGKVSLQEYADLLVSSAVGVSLMISPHPSYPPLEMAAFNLGVLTNSFYNKDLSEYHQNIKSLDILTPDSIAKGVADLCNMFEIDSEYFEKNTFVSNYFVNQSTTFNFITELRNKVLSQNE</sequence>
<organism evidence="3 4">
    <name type="scientific">Pontibacter diazotrophicus</name>
    <dbReference type="NCBI Taxonomy" id="1400979"/>
    <lineage>
        <taxon>Bacteria</taxon>
        <taxon>Pseudomonadati</taxon>
        <taxon>Bacteroidota</taxon>
        <taxon>Cytophagia</taxon>
        <taxon>Cytophagales</taxon>
        <taxon>Hymenobacteraceae</taxon>
        <taxon>Pontibacter</taxon>
    </lineage>
</organism>
<dbReference type="OrthoDB" id="9797829at2"/>
<accession>A0A3D8LGB9</accession>
<keyword evidence="4" id="KW-1185">Reference proteome</keyword>